<evidence type="ECO:0000313" key="2">
    <source>
        <dbReference type="EMBL" id="QTD53989.1"/>
    </source>
</evidence>
<dbReference type="EMBL" id="CP071793">
    <property type="protein sequence ID" value="QTD53989.1"/>
    <property type="molecule type" value="Genomic_DNA"/>
</dbReference>
<dbReference type="Pfam" id="PF21880">
    <property type="entry name" value="DUF6916"/>
    <property type="match status" value="1"/>
</dbReference>
<feature type="domain" description="DUF6916" evidence="1">
    <location>
        <begin position="7"/>
        <end position="96"/>
    </location>
</feature>
<protein>
    <recommendedName>
        <fullName evidence="1">DUF6916 domain-containing protein</fullName>
    </recommendedName>
</protein>
<evidence type="ECO:0000313" key="3">
    <source>
        <dbReference type="Proteomes" id="UP000663929"/>
    </source>
</evidence>
<evidence type="ECO:0000259" key="1">
    <source>
        <dbReference type="Pfam" id="PF21880"/>
    </source>
</evidence>
<accession>A0A8A4TVM5</accession>
<dbReference type="KEGG" id="scor:J3U87_16205"/>
<dbReference type="RefSeq" id="WP_237384089.1">
    <property type="nucleotide sequence ID" value="NZ_CP071793.1"/>
</dbReference>
<dbReference type="InterPro" id="IPR054209">
    <property type="entry name" value="DUF6916"/>
</dbReference>
<sequence length="104" mass="11780">MSNPFNKSAFEEAVGHTFTLPFDNGETLNLELDSIKTNPNLNSDKQECFSAYFSGPAEKGLIQGSYVMDHEKMGRLHIFLVPIAKDEKGYQYEAVFNRLIEEQS</sequence>
<organism evidence="2 3">
    <name type="scientific">Sulfidibacter corallicola</name>
    <dbReference type="NCBI Taxonomy" id="2818388"/>
    <lineage>
        <taxon>Bacteria</taxon>
        <taxon>Pseudomonadati</taxon>
        <taxon>Acidobacteriota</taxon>
        <taxon>Holophagae</taxon>
        <taxon>Acanthopleuribacterales</taxon>
        <taxon>Acanthopleuribacteraceae</taxon>
        <taxon>Sulfidibacter</taxon>
    </lineage>
</organism>
<name>A0A8A4TVM5_SULCO</name>
<reference evidence="2" key="1">
    <citation type="submission" date="2021-03" db="EMBL/GenBank/DDBJ databases">
        <title>Acanthopleuribacteraceae sp. M133.</title>
        <authorList>
            <person name="Wang G."/>
        </authorList>
    </citation>
    <scope>NUCLEOTIDE SEQUENCE</scope>
    <source>
        <strain evidence="2">M133</strain>
    </source>
</reference>
<proteinExistence type="predicted"/>
<dbReference type="Proteomes" id="UP000663929">
    <property type="component" value="Chromosome"/>
</dbReference>
<gene>
    <name evidence="2" type="ORF">J3U87_16205</name>
</gene>
<dbReference type="AlphaFoldDB" id="A0A8A4TVM5"/>
<keyword evidence="3" id="KW-1185">Reference proteome</keyword>